<dbReference type="InterPro" id="IPR011711">
    <property type="entry name" value="GntR_C"/>
</dbReference>
<proteinExistence type="predicted"/>
<sequence>MPNQTRAQEVLERLRGDLDGGEFKPGERIPTERELMVRYSAGRNTVRGAVQGLVALGRLEVKAGYGTTVTGSDGRTAIAHSLGDVDMDEAALQDILDFRLLFEGETASLASQMATDAELTEIRNSLAAYQDAVRRSEEVYEHDIAFHRAIAAASHNSIYTQAIDLGYPTMRRLMSESDRGPADLAEAAAEHALVAHYIALGDAEAARDAMRQHIRKSIDRRIQHLEGTEAEGSPRD</sequence>
<dbReference type="PANTHER" id="PTHR43537">
    <property type="entry name" value="TRANSCRIPTIONAL REGULATOR, GNTR FAMILY"/>
    <property type="match status" value="1"/>
</dbReference>
<dbReference type="AlphaFoldDB" id="A0A6L9XVN8"/>
<dbReference type="Gene3D" id="1.20.120.530">
    <property type="entry name" value="GntR ligand-binding domain-like"/>
    <property type="match status" value="1"/>
</dbReference>
<dbReference type="GO" id="GO:0003700">
    <property type="term" value="F:DNA-binding transcription factor activity"/>
    <property type="evidence" value="ECO:0007669"/>
    <property type="project" value="InterPro"/>
</dbReference>
<dbReference type="PANTHER" id="PTHR43537:SF5">
    <property type="entry name" value="UXU OPERON TRANSCRIPTIONAL REGULATOR"/>
    <property type="match status" value="1"/>
</dbReference>
<feature type="domain" description="HTH gntR-type" evidence="4">
    <location>
        <begin position="4"/>
        <end position="72"/>
    </location>
</feature>
<dbReference type="Proteomes" id="UP000474967">
    <property type="component" value="Unassembled WGS sequence"/>
</dbReference>
<organism evidence="5 6">
    <name type="scientific">Leifsonia tongyongensis</name>
    <dbReference type="NCBI Taxonomy" id="1268043"/>
    <lineage>
        <taxon>Bacteria</taxon>
        <taxon>Bacillati</taxon>
        <taxon>Actinomycetota</taxon>
        <taxon>Actinomycetes</taxon>
        <taxon>Micrococcales</taxon>
        <taxon>Microbacteriaceae</taxon>
        <taxon>Leifsonia</taxon>
    </lineage>
</organism>
<evidence type="ECO:0000313" key="6">
    <source>
        <dbReference type="Proteomes" id="UP000474967"/>
    </source>
</evidence>
<dbReference type="GO" id="GO:0003677">
    <property type="term" value="F:DNA binding"/>
    <property type="evidence" value="ECO:0007669"/>
    <property type="project" value="UniProtKB-KW"/>
</dbReference>
<evidence type="ECO:0000256" key="3">
    <source>
        <dbReference type="ARBA" id="ARBA00023163"/>
    </source>
</evidence>
<name>A0A6L9XVN8_9MICO</name>
<keyword evidence="3" id="KW-0804">Transcription</keyword>
<dbReference type="SMART" id="SM00895">
    <property type="entry name" value="FCD"/>
    <property type="match status" value="1"/>
</dbReference>
<comment type="caution">
    <text evidence="5">The sequence shown here is derived from an EMBL/GenBank/DDBJ whole genome shotgun (WGS) entry which is preliminary data.</text>
</comment>
<dbReference type="PROSITE" id="PS50949">
    <property type="entry name" value="HTH_GNTR"/>
    <property type="match status" value="1"/>
</dbReference>
<dbReference type="InterPro" id="IPR036390">
    <property type="entry name" value="WH_DNA-bd_sf"/>
</dbReference>
<protein>
    <submittedName>
        <fullName evidence="5">FadR family transcriptional regulator</fullName>
    </submittedName>
</protein>
<dbReference type="InterPro" id="IPR036388">
    <property type="entry name" value="WH-like_DNA-bd_sf"/>
</dbReference>
<dbReference type="SUPFAM" id="SSF48008">
    <property type="entry name" value="GntR ligand-binding domain-like"/>
    <property type="match status" value="1"/>
</dbReference>
<dbReference type="InterPro" id="IPR000524">
    <property type="entry name" value="Tscrpt_reg_HTH_GntR"/>
</dbReference>
<dbReference type="SMART" id="SM00345">
    <property type="entry name" value="HTH_GNTR"/>
    <property type="match status" value="1"/>
</dbReference>
<evidence type="ECO:0000259" key="4">
    <source>
        <dbReference type="PROSITE" id="PS50949"/>
    </source>
</evidence>
<evidence type="ECO:0000313" key="5">
    <source>
        <dbReference type="EMBL" id="NEN05366.1"/>
    </source>
</evidence>
<dbReference type="RefSeq" id="WP_163288592.1">
    <property type="nucleotide sequence ID" value="NZ_JAAGWY010000001.1"/>
</dbReference>
<evidence type="ECO:0000256" key="2">
    <source>
        <dbReference type="ARBA" id="ARBA00023125"/>
    </source>
</evidence>
<evidence type="ECO:0000256" key="1">
    <source>
        <dbReference type="ARBA" id="ARBA00023015"/>
    </source>
</evidence>
<dbReference type="CDD" id="cd07377">
    <property type="entry name" value="WHTH_GntR"/>
    <property type="match status" value="1"/>
</dbReference>
<dbReference type="SUPFAM" id="SSF46785">
    <property type="entry name" value="Winged helix' DNA-binding domain"/>
    <property type="match status" value="1"/>
</dbReference>
<keyword evidence="1" id="KW-0805">Transcription regulation</keyword>
<accession>A0A6L9XVN8</accession>
<dbReference type="Gene3D" id="1.10.10.10">
    <property type="entry name" value="Winged helix-like DNA-binding domain superfamily/Winged helix DNA-binding domain"/>
    <property type="match status" value="1"/>
</dbReference>
<reference evidence="5 6" key="1">
    <citation type="journal article" date="2014" name="J. Microbiol.">
        <title>Diaminobutyricibacter tongyongensis gen. nov., sp. nov. and Homoserinibacter gongjuensis gen. nov., sp. nov. belong to the family Microbacteriaceae.</title>
        <authorList>
            <person name="Kim S.J."/>
            <person name="Ahn J.H."/>
            <person name="Weon H.Y."/>
            <person name="Hamada M."/>
            <person name="Suzuki K."/>
            <person name="Kwon S.W."/>
        </authorList>
    </citation>
    <scope>NUCLEOTIDE SEQUENCE [LARGE SCALE GENOMIC DNA]</scope>
    <source>
        <strain evidence="5 6">NBRC 108724</strain>
    </source>
</reference>
<dbReference type="Pfam" id="PF07729">
    <property type="entry name" value="FCD"/>
    <property type="match status" value="1"/>
</dbReference>
<keyword evidence="6" id="KW-1185">Reference proteome</keyword>
<keyword evidence="2" id="KW-0238">DNA-binding</keyword>
<dbReference type="EMBL" id="JAAGWY010000001">
    <property type="protein sequence ID" value="NEN05366.1"/>
    <property type="molecule type" value="Genomic_DNA"/>
</dbReference>
<gene>
    <name evidence="5" type="ORF">G3T36_05725</name>
</gene>
<dbReference type="Pfam" id="PF00392">
    <property type="entry name" value="GntR"/>
    <property type="match status" value="1"/>
</dbReference>
<dbReference type="InterPro" id="IPR008920">
    <property type="entry name" value="TF_FadR/GntR_C"/>
</dbReference>